<comment type="caution">
    <text evidence="2">The sequence shown here is derived from an EMBL/GenBank/DDBJ whole genome shotgun (WGS) entry which is preliminary data.</text>
</comment>
<keyword evidence="3" id="KW-1185">Reference proteome</keyword>
<protein>
    <submittedName>
        <fullName evidence="2">Polysaccharide pyruvyl transferase WcaK-like protein</fullName>
    </submittedName>
</protein>
<dbReference type="PANTHER" id="PTHR36836">
    <property type="entry name" value="COLANIC ACID BIOSYNTHESIS PROTEIN WCAK"/>
    <property type="match status" value="1"/>
</dbReference>
<dbReference type="Proteomes" id="UP000239895">
    <property type="component" value="Unassembled WGS sequence"/>
</dbReference>
<gene>
    <name evidence="2" type="ORF">BCL65_10690</name>
</gene>
<dbReference type="InterPro" id="IPR007345">
    <property type="entry name" value="Polysacch_pyruvyl_Trfase"/>
</dbReference>
<evidence type="ECO:0000313" key="3">
    <source>
        <dbReference type="Proteomes" id="UP000239895"/>
    </source>
</evidence>
<dbReference type="Pfam" id="PF04230">
    <property type="entry name" value="PS_pyruv_trans"/>
    <property type="match status" value="1"/>
</dbReference>
<dbReference type="EMBL" id="PVTX01000006">
    <property type="protein sequence ID" value="PRZ06416.1"/>
    <property type="molecule type" value="Genomic_DNA"/>
</dbReference>
<organism evidence="2 3">
    <name type="scientific">Isoptericola halotolerans</name>
    <dbReference type="NCBI Taxonomy" id="300560"/>
    <lineage>
        <taxon>Bacteria</taxon>
        <taxon>Bacillati</taxon>
        <taxon>Actinomycetota</taxon>
        <taxon>Actinomycetes</taxon>
        <taxon>Micrococcales</taxon>
        <taxon>Promicromonosporaceae</taxon>
        <taxon>Isoptericola</taxon>
    </lineage>
</organism>
<evidence type="ECO:0000313" key="2">
    <source>
        <dbReference type="EMBL" id="PRZ06416.1"/>
    </source>
</evidence>
<evidence type="ECO:0000259" key="1">
    <source>
        <dbReference type="Pfam" id="PF04230"/>
    </source>
</evidence>
<dbReference type="RefSeq" id="WP_165799987.1">
    <property type="nucleotide sequence ID" value="NZ_PVTX01000006.1"/>
</dbReference>
<name>A0ABX5EHD5_9MICO</name>
<dbReference type="PANTHER" id="PTHR36836:SF1">
    <property type="entry name" value="COLANIC ACID BIOSYNTHESIS PROTEIN WCAK"/>
    <property type="match status" value="1"/>
</dbReference>
<sequence length="387" mass="41487">MALFGETGIGNFGNEASLVAGIHLLEGTGARPVAVAQRCADVVAEHGIEAVDIRRPGPLRHGFTSLTGRFADVLHLGAVVRSVDAVIVPGTGIFEGRGVRPRGIPFSLFWLAAWSRWWRRPLLLLSVGVDDAGTRGVNWFFARVLAWSDLVTVRDEESARAVAALGVRREVLVVPDLVLGREPVNAPTPPNGARTDPLVAVGVMDWGGTERDADREVYTGRSVALVRALLDAGIRVRVVIGEDLDDRVAAEVVRRVRAADPGAAVEQGAGRTVEEVARSLAGCHAVVAARYHNLVAAVSEGVPVVATGYSHKQSSLVASYGPADRAHDRDTYDAAEIVAQVREILRDHPAESARVRDVAARDRLAVRDQDARVRTWLGLRAPDQVVA</sequence>
<feature type="domain" description="Polysaccharide pyruvyl transferase" evidence="1">
    <location>
        <begin position="68"/>
        <end position="311"/>
    </location>
</feature>
<reference evidence="2 3" key="1">
    <citation type="submission" date="2018-03" db="EMBL/GenBank/DDBJ databases">
        <title>Comparative analysis of microorganisms from saline springs in Andes Mountain Range, Colombia.</title>
        <authorList>
            <person name="Rubin E."/>
        </authorList>
    </citation>
    <scope>NUCLEOTIDE SEQUENCE [LARGE SCALE GENOMIC DNA]</scope>
    <source>
        <strain evidence="2 3">CG 23</strain>
    </source>
</reference>
<proteinExistence type="predicted"/>
<accession>A0ABX5EHD5</accession>